<evidence type="ECO:0000313" key="1">
    <source>
        <dbReference type="EMBL" id="KKK83311.1"/>
    </source>
</evidence>
<proteinExistence type="predicted"/>
<organism evidence="1">
    <name type="scientific">marine sediment metagenome</name>
    <dbReference type="NCBI Taxonomy" id="412755"/>
    <lineage>
        <taxon>unclassified sequences</taxon>
        <taxon>metagenomes</taxon>
        <taxon>ecological metagenomes</taxon>
    </lineage>
</organism>
<comment type="caution">
    <text evidence="1">The sequence shown here is derived from an EMBL/GenBank/DDBJ whole genome shotgun (WGS) entry which is preliminary data.</text>
</comment>
<name>A0A0F9BFV7_9ZZZZ</name>
<accession>A0A0F9BFV7</accession>
<protein>
    <submittedName>
        <fullName evidence="1">Uncharacterized protein</fullName>
    </submittedName>
</protein>
<dbReference type="EMBL" id="LAZR01052281">
    <property type="protein sequence ID" value="KKK83311.1"/>
    <property type="molecule type" value="Genomic_DNA"/>
</dbReference>
<gene>
    <name evidence="1" type="ORF">LCGC14_2794670</name>
</gene>
<sequence length="342" mass="35040">MATYVPAKKNTAFITYVGLPSQANALTLQANPTLANGDVKVAIDDGAPANLATLPVVDGDFTKRVKVNLSAGEMNGDNCTLIFSDAAGAEWCDQTVNLQTAVRLIDDLAFPTTTGRSIDVTATGAVGIDWGNIENPTTAVDLSGTDIQLCDTTTTNTDMVGTNSALLAASAPANFGDLAITVTTGRIDVGSWLGVAPNALISGRVDTDVAVVNTAAISTTSFAAGAVDASALAANVITSSELADSATPRILKNTALANFMFLMVDSTDHVTPKTGLTFGAGDSQRSLNGAAFANTANLPTEVGSGIYKVNLATTDLNADVVTFRFDGTAADSRLITILTQPV</sequence>
<reference evidence="1" key="1">
    <citation type="journal article" date="2015" name="Nature">
        <title>Complex archaea that bridge the gap between prokaryotes and eukaryotes.</title>
        <authorList>
            <person name="Spang A."/>
            <person name="Saw J.H."/>
            <person name="Jorgensen S.L."/>
            <person name="Zaremba-Niedzwiedzka K."/>
            <person name="Martijn J."/>
            <person name="Lind A.E."/>
            <person name="van Eijk R."/>
            <person name="Schleper C."/>
            <person name="Guy L."/>
            <person name="Ettema T.J."/>
        </authorList>
    </citation>
    <scope>NUCLEOTIDE SEQUENCE</scope>
</reference>
<dbReference type="AlphaFoldDB" id="A0A0F9BFV7"/>